<evidence type="ECO:0000256" key="3">
    <source>
        <dbReference type="ARBA" id="ARBA00023125"/>
    </source>
</evidence>
<keyword evidence="3" id="KW-0238">DNA-binding</keyword>
<dbReference type="PANTHER" id="PTHR43214">
    <property type="entry name" value="TWO-COMPONENT RESPONSE REGULATOR"/>
    <property type="match status" value="1"/>
</dbReference>
<dbReference type="InterPro" id="IPR039420">
    <property type="entry name" value="WalR-like"/>
</dbReference>
<dbReference type="PRINTS" id="PR00038">
    <property type="entry name" value="HTHLUXR"/>
</dbReference>
<dbReference type="GO" id="GO:0006355">
    <property type="term" value="P:regulation of DNA-templated transcription"/>
    <property type="evidence" value="ECO:0007669"/>
    <property type="project" value="InterPro"/>
</dbReference>
<evidence type="ECO:0000313" key="5">
    <source>
        <dbReference type="EMBL" id="QIS45396.1"/>
    </source>
</evidence>
<dbReference type="EMBL" id="CP048049">
    <property type="protein sequence ID" value="QIS45396.1"/>
    <property type="molecule type" value="Genomic_DNA"/>
</dbReference>
<proteinExistence type="predicted"/>
<keyword evidence="4" id="KW-0804">Transcription</keyword>
<evidence type="ECO:0000256" key="4">
    <source>
        <dbReference type="ARBA" id="ARBA00023163"/>
    </source>
</evidence>
<dbReference type="PANTHER" id="PTHR43214:SF24">
    <property type="entry name" value="TRANSCRIPTIONAL REGULATORY PROTEIN NARL-RELATED"/>
    <property type="match status" value="1"/>
</dbReference>
<organism evidence="5 6">
    <name type="scientific">Clavibacter capsici</name>
    <dbReference type="NCBI Taxonomy" id="1874630"/>
    <lineage>
        <taxon>Bacteria</taxon>
        <taxon>Bacillati</taxon>
        <taxon>Actinomycetota</taxon>
        <taxon>Actinomycetes</taxon>
        <taxon>Micrococcales</taxon>
        <taxon>Microbacteriaceae</taxon>
        <taxon>Clavibacter</taxon>
    </lineage>
</organism>
<protein>
    <submittedName>
        <fullName evidence="5">Response regulator transcription factor</fullName>
    </submittedName>
</protein>
<dbReference type="CDD" id="cd06170">
    <property type="entry name" value="LuxR_C_like"/>
    <property type="match status" value="1"/>
</dbReference>
<dbReference type="PROSITE" id="PS50110">
    <property type="entry name" value="RESPONSE_REGULATORY"/>
    <property type="match status" value="1"/>
</dbReference>
<evidence type="ECO:0000256" key="2">
    <source>
        <dbReference type="ARBA" id="ARBA00023015"/>
    </source>
</evidence>
<dbReference type="SMART" id="SM00448">
    <property type="entry name" value="REC"/>
    <property type="match status" value="1"/>
</dbReference>
<dbReference type="InterPro" id="IPR001789">
    <property type="entry name" value="Sig_transdc_resp-reg_receiver"/>
</dbReference>
<sequence length="220" mass="23250">MIRIVLVDDQELFRGGVRVALDAQPDLEVVGEAGDGREGLAVIDEAHPDVVLLDMRMPVMDGLETVRALFDGSRADPPRVIVLTTFALDRASATAIRGGASGFLLKDATPAFLAAAIRAVHAGSAVLAPDELTQLFTSDATAAPAPVAPPAFRSLSAREKDVFGHVARGLSNAEVAALEFVSESTVKTHVSSILAKLALRDRVQLVVYAHDHRLVERSGA</sequence>
<dbReference type="Proteomes" id="UP000503164">
    <property type="component" value="Chromosome"/>
</dbReference>
<reference evidence="5 6" key="1">
    <citation type="journal article" date="2020" name="Mol. Plant Pathol.">
        <title>Plasmid composition and the chpG gene determine the virulence level of Clavibacter capsici natural isolates in pepper.</title>
        <authorList>
            <person name="Hwang I.S."/>
            <person name="Lee H.M."/>
            <person name="Oh E.J."/>
            <person name="Lee S."/>
            <person name="Heu S."/>
            <person name="Oh C.S."/>
        </authorList>
    </citation>
    <scope>NUCLEOTIDE SEQUENCE [LARGE SCALE GENOMIC DNA]</scope>
    <source>
        <strain evidence="5 6">1101</strain>
    </source>
</reference>
<dbReference type="AlphaFoldDB" id="A0A0M3RRF5"/>
<dbReference type="SMART" id="SM00421">
    <property type="entry name" value="HTH_LUXR"/>
    <property type="match status" value="1"/>
</dbReference>
<dbReference type="SUPFAM" id="SSF52172">
    <property type="entry name" value="CheY-like"/>
    <property type="match status" value="1"/>
</dbReference>
<dbReference type="InterPro" id="IPR000792">
    <property type="entry name" value="Tscrpt_reg_LuxR_C"/>
</dbReference>
<keyword evidence="2" id="KW-0805">Transcription regulation</keyword>
<evidence type="ECO:0000313" key="6">
    <source>
        <dbReference type="Proteomes" id="UP000503164"/>
    </source>
</evidence>
<dbReference type="Pfam" id="PF00196">
    <property type="entry name" value="GerE"/>
    <property type="match status" value="1"/>
</dbReference>
<dbReference type="Pfam" id="PF00072">
    <property type="entry name" value="Response_reg"/>
    <property type="match status" value="1"/>
</dbReference>
<evidence type="ECO:0000256" key="1">
    <source>
        <dbReference type="ARBA" id="ARBA00022553"/>
    </source>
</evidence>
<gene>
    <name evidence="5" type="ORF">GW570_10030</name>
</gene>
<accession>A0A0M3RRF5</accession>
<dbReference type="PROSITE" id="PS50043">
    <property type="entry name" value="HTH_LUXR_2"/>
    <property type="match status" value="1"/>
</dbReference>
<dbReference type="RefSeq" id="WP_053774845.1">
    <property type="nucleotide sequence ID" value="NZ_CP012573.1"/>
</dbReference>
<dbReference type="GO" id="GO:0003677">
    <property type="term" value="F:DNA binding"/>
    <property type="evidence" value="ECO:0007669"/>
    <property type="project" value="UniProtKB-KW"/>
</dbReference>
<dbReference type="InterPro" id="IPR058245">
    <property type="entry name" value="NreC/VraR/RcsB-like_REC"/>
</dbReference>
<dbReference type="CDD" id="cd17535">
    <property type="entry name" value="REC_NarL-like"/>
    <property type="match status" value="1"/>
</dbReference>
<keyword evidence="1" id="KW-0597">Phosphoprotein</keyword>
<dbReference type="KEGG" id="ccap:AES38_10065"/>
<dbReference type="InterPro" id="IPR011006">
    <property type="entry name" value="CheY-like_superfamily"/>
</dbReference>
<dbReference type="SUPFAM" id="SSF46894">
    <property type="entry name" value="C-terminal effector domain of the bipartite response regulators"/>
    <property type="match status" value="1"/>
</dbReference>
<dbReference type="Gene3D" id="3.40.50.2300">
    <property type="match status" value="1"/>
</dbReference>
<keyword evidence="6" id="KW-1185">Reference proteome</keyword>
<dbReference type="GO" id="GO:0000160">
    <property type="term" value="P:phosphorelay signal transduction system"/>
    <property type="evidence" value="ECO:0007669"/>
    <property type="project" value="InterPro"/>
</dbReference>
<dbReference type="InterPro" id="IPR016032">
    <property type="entry name" value="Sig_transdc_resp-reg_C-effctor"/>
</dbReference>
<name>A0A0M3RRF5_9MICO</name>